<dbReference type="Proteomes" id="UP000530514">
    <property type="component" value="Unassembled WGS sequence"/>
</dbReference>
<accession>A0A7W1XAK0</accession>
<dbReference type="RefSeq" id="WP_033101418.1">
    <property type="nucleotide sequence ID" value="NZ_JACEIP010000012.1"/>
</dbReference>
<dbReference type="AlphaFoldDB" id="A0A7W1XAK0"/>
<evidence type="ECO:0000313" key="2">
    <source>
        <dbReference type="Proteomes" id="UP000530514"/>
    </source>
</evidence>
<name>A0A7W1XAK0_9BACL</name>
<comment type="caution">
    <text evidence="1">The sequence shown here is derived from an EMBL/GenBank/DDBJ whole genome shotgun (WGS) entry which is preliminary data.</text>
</comment>
<keyword evidence="2" id="KW-1185">Reference proteome</keyword>
<dbReference type="OrthoDB" id="2369695at2"/>
<evidence type="ECO:0000313" key="1">
    <source>
        <dbReference type="EMBL" id="MBA4543153.1"/>
    </source>
</evidence>
<reference evidence="1 2" key="1">
    <citation type="submission" date="2020-07" db="EMBL/GenBank/DDBJ databases">
        <authorList>
            <person name="Feng H."/>
        </authorList>
    </citation>
    <scope>NUCLEOTIDE SEQUENCE [LARGE SCALE GENOMIC DNA]</scope>
    <source>
        <strain evidence="2">s-11</strain>
    </source>
</reference>
<dbReference type="EMBL" id="JACEIP010000012">
    <property type="protein sequence ID" value="MBA4543153.1"/>
    <property type="molecule type" value="Genomic_DNA"/>
</dbReference>
<gene>
    <name evidence="1" type="ORF">H1164_09595</name>
</gene>
<organism evidence="1 2">
    <name type="scientific">Thermoactinomyces daqus</name>
    <dbReference type="NCBI Taxonomy" id="1329516"/>
    <lineage>
        <taxon>Bacteria</taxon>
        <taxon>Bacillati</taxon>
        <taxon>Bacillota</taxon>
        <taxon>Bacilli</taxon>
        <taxon>Bacillales</taxon>
        <taxon>Thermoactinomycetaceae</taxon>
        <taxon>Thermoactinomyces</taxon>
    </lineage>
</organism>
<protein>
    <submittedName>
        <fullName evidence="1">Uncharacterized protein</fullName>
    </submittedName>
</protein>
<proteinExistence type="predicted"/>
<sequence>MRMADWLTYTDIEHLKQMNRYYGCQSRGSHSKRDLICSLLQMMGKKNYIKEMILKLTTAEKLFLEQVVLDQSPSFTMEELLAKGRAALRGEEGEPRKLIVSALKRGWLFPGYSHQTQYLYHVPSDMRDRVLDILAEPYRNSRDVRKTPPSFYRDESGQIVADLYHFLDFLAKEIVRVTASGSMYKQQQKQLFKTFYIEEKPLEHKGPRFGFGRCYHLYPDRFAFLYDYAFYQGYFIESEEGYLCLTDAGSGKLRSKEDQGKQMLRFWLRLYRKPIPHLPMVVRWITLLGYPGWIRTEAVYQAVEPWLSPYFYETKESLFQKIVQMLVHLGVLALGWDEETSYVSLTASGIKWLRGIVAFREQAIEDGFIKEGSEAGNQ</sequence>